<evidence type="ECO:0000313" key="3">
    <source>
        <dbReference type="Proteomes" id="UP001500683"/>
    </source>
</evidence>
<proteinExistence type="predicted"/>
<dbReference type="EMBL" id="BAAAZG010000056">
    <property type="protein sequence ID" value="GAA4097604.1"/>
    <property type="molecule type" value="Genomic_DNA"/>
</dbReference>
<evidence type="ECO:0000256" key="1">
    <source>
        <dbReference type="SAM" id="MobiDB-lite"/>
    </source>
</evidence>
<dbReference type="InterPro" id="IPR029787">
    <property type="entry name" value="Nucleotide_cyclase"/>
</dbReference>
<name>A0ABP7WV63_9ACTN</name>
<comment type="caution">
    <text evidence="2">The sequence shown here is derived from an EMBL/GenBank/DDBJ whole genome shotgun (WGS) entry which is preliminary data.</text>
</comment>
<organism evidence="2 3">
    <name type="scientific">Actinomadura miaoliensis</name>
    <dbReference type="NCBI Taxonomy" id="430685"/>
    <lineage>
        <taxon>Bacteria</taxon>
        <taxon>Bacillati</taxon>
        <taxon>Actinomycetota</taxon>
        <taxon>Actinomycetes</taxon>
        <taxon>Streptosporangiales</taxon>
        <taxon>Thermomonosporaceae</taxon>
        <taxon>Actinomadura</taxon>
    </lineage>
</organism>
<dbReference type="SUPFAM" id="SSF55073">
    <property type="entry name" value="Nucleotide cyclase"/>
    <property type="match status" value="1"/>
</dbReference>
<feature type="compositionally biased region" description="Basic and acidic residues" evidence="1">
    <location>
        <begin position="231"/>
        <end position="248"/>
    </location>
</feature>
<gene>
    <name evidence="2" type="ORF">GCM10022214_72130</name>
</gene>
<evidence type="ECO:0000313" key="2">
    <source>
        <dbReference type="EMBL" id="GAA4097604.1"/>
    </source>
</evidence>
<feature type="region of interest" description="Disordered" evidence="1">
    <location>
        <begin position="227"/>
        <end position="248"/>
    </location>
</feature>
<dbReference type="Proteomes" id="UP001500683">
    <property type="component" value="Unassembled WGS sequence"/>
</dbReference>
<reference evidence="3" key="1">
    <citation type="journal article" date="2019" name="Int. J. Syst. Evol. Microbiol.">
        <title>The Global Catalogue of Microorganisms (GCM) 10K type strain sequencing project: providing services to taxonomists for standard genome sequencing and annotation.</title>
        <authorList>
            <consortium name="The Broad Institute Genomics Platform"/>
            <consortium name="The Broad Institute Genome Sequencing Center for Infectious Disease"/>
            <person name="Wu L."/>
            <person name="Ma J."/>
        </authorList>
    </citation>
    <scope>NUCLEOTIDE SEQUENCE [LARGE SCALE GENOMIC DNA]</scope>
    <source>
        <strain evidence="3">JCM 16702</strain>
    </source>
</reference>
<accession>A0ABP7WV63</accession>
<evidence type="ECO:0008006" key="4">
    <source>
        <dbReference type="Google" id="ProtNLM"/>
    </source>
</evidence>
<sequence length="248" mass="26979">MSFDIPASHCRPPAAQLPGVRPPVVPGMLHRAVVAVDVVGFGRRVPALHPHLRAALYHVTETAFAAVGLPLHLCDHEDRGDGILVIAPPDAGIEALLCHLPAHLHAALRHHNQMSARAARLRLRLAVNAGYVHLDRHGAGGRALIHLHRLLDAPAFKTILDDHHADLGLITSDDLYQEIVCGGPGLIDPAAFLQIDVAVKETRARAWMWMPDLAPAWPRLTWSPDSTPLPHHGEPPGHPRAHGRDRLN</sequence>
<keyword evidence="3" id="KW-1185">Reference proteome</keyword>
<dbReference type="RefSeq" id="WP_344956538.1">
    <property type="nucleotide sequence ID" value="NZ_BAAAZG010000056.1"/>
</dbReference>
<protein>
    <recommendedName>
        <fullName evidence="4">Guanylate cyclase domain-containing protein</fullName>
    </recommendedName>
</protein>